<reference evidence="1" key="1">
    <citation type="submission" date="2023-05" db="EMBL/GenBank/DDBJ databases">
        <title>Cataloging the Phylogenetic Diversity of Human Bladder Bacteria.</title>
        <authorList>
            <person name="Du J."/>
        </authorList>
    </citation>
    <scope>NUCLEOTIDE SEQUENCE</scope>
    <source>
        <strain evidence="1">UMB1050</strain>
    </source>
</reference>
<name>A0AAW6Y4R8_NEISU</name>
<proteinExistence type="predicted"/>
<gene>
    <name evidence="1" type="ORF">QP451_01250</name>
</gene>
<dbReference type="RefSeq" id="WP_063075555.1">
    <property type="nucleotide sequence ID" value="NZ_JASOPA010000001.1"/>
</dbReference>
<sequence length="99" mass="10883">MCQNCIHKIEGRLSLKQHVHAEPCPKTSAPEELATAAVEVKFFGEELDLMESAACAANKSLSEFAAEAALEYAEMYLRAFEDASADLKRRNENGAAQHQ</sequence>
<comment type="caution">
    <text evidence="1">The sequence shown here is derived from an EMBL/GenBank/DDBJ whole genome shotgun (WGS) entry which is preliminary data.</text>
</comment>
<organism evidence="1 2">
    <name type="scientific">Neisseria subflava</name>
    <dbReference type="NCBI Taxonomy" id="28449"/>
    <lineage>
        <taxon>Bacteria</taxon>
        <taxon>Pseudomonadati</taxon>
        <taxon>Pseudomonadota</taxon>
        <taxon>Betaproteobacteria</taxon>
        <taxon>Neisseriales</taxon>
        <taxon>Neisseriaceae</taxon>
        <taxon>Neisseria</taxon>
    </lineage>
</organism>
<dbReference type="Proteomes" id="UP001236303">
    <property type="component" value="Unassembled WGS sequence"/>
</dbReference>
<accession>A0AAW6Y4R8</accession>
<protein>
    <submittedName>
        <fullName evidence="1">Uncharacterized protein</fullName>
    </submittedName>
</protein>
<evidence type="ECO:0000313" key="1">
    <source>
        <dbReference type="EMBL" id="MDK7241671.1"/>
    </source>
</evidence>
<evidence type="ECO:0000313" key="2">
    <source>
        <dbReference type="Proteomes" id="UP001236303"/>
    </source>
</evidence>
<dbReference type="AlphaFoldDB" id="A0AAW6Y4R8"/>
<dbReference type="EMBL" id="JASOPA010000001">
    <property type="protein sequence ID" value="MDK7241671.1"/>
    <property type="molecule type" value="Genomic_DNA"/>
</dbReference>